<evidence type="ECO:0000313" key="2">
    <source>
        <dbReference type="EMBL" id="GEP56499.1"/>
    </source>
</evidence>
<protein>
    <submittedName>
        <fullName evidence="2">Uncharacterized protein</fullName>
    </submittedName>
</protein>
<gene>
    <name evidence="2" type="ORF">RSO01_36650</name>
</gene>
<comment type="caution">
    <text evidence="2">The sequence shown here is derived from an EMBL/GenBank/DDBJ whole genome shotgun (WGS) entry which is preliminary data.</text>
</comment>
<feature type="chain" id="PRO_5022161168" evidence="1">
    <location>
        <begin position="25"/>
        <end position="198"/>
    </location>
</feature>
<accession>A0A512NC29</accession>
<dbReference type="Proteomes" id="UP000321058">
    <property type="component" value="Unassembled WGS sequence"/>
</dbReference>
<dbReference type="RefSeq" id="WP_147150585.1">
    <property type="nucleotide sequence ID" value="NZ_BKAJ01000066.1"/>
</dbReference>
<proteinExistence type="predicted"/>
<dbReference type="AlphaFoldDB" id="A0A512NC29"/>
<keyword evidence="1" id="KW-0732">Signal</keyword>
<reference evidence="2 3" key="1">
    <citation type="submission" date="2019-07" db="EMBL/GenBank/DDBJ databases">
        <title>Whole genome shotgun sequence of Reyranella soli NBRC 108950.</title>
        <authorList>
            <person name="Hosoyama A."/>
            <person name="Uohara A."/>
            <person name="Ohji S."/>
            <person name="Ichikawa N."/>
        </authorList>
    </citation>
    <scope>NUCLEOTIDE SEQUENCE [LARGE SCALE GENOMIC DNA]</scope>
    <source>
        <strain evidence="2 3">NBRC 108950</strain>
    </source>
</reference>
<evidence type="ECO:0000313" key="3">
    <source>
        <dbReference type="Proteomes" id="UP000321058"/>
    </source>
</evidence>
<feature type="signal peptide" evidence="1">
    <location>
        <begin position="1"/>
        <end position="24"/>
    </location>
</feature>
<organism evidence="2 3">
    <name type="scientific">Reyranella soli</name>
    <dbReference type="NCBI Taxonomy" id="1230389"/>
    <lineage>
        <taxon>Bacteria</taxon>
        <taxon>Pseudomonadati</taxon>
        <taxon>Pseudomonadota</taxon>
        <taxon>Alphaproteobacteria</taxon>
        <taxon>Hyphomicrobiales</taxon>
        <taxon>Reyranellaceae</taxon>
        <taxon>Reyranella</taxon>
    </lineage>
</organism>
<name>A0A512NC29_9HYPH</name>
<sequence length="198" mass="20942">MAHLLGRPLTLLAGLIGFTGPAMAGAAGWSLEANVRDPSYAMAEPTSTNLNIDVVVLSCEQGPERRGLQLRLYLSDAGPLAPKVATTALKDDPRVELVVDGVSRPAELLFADNFVVVADSADGTMPLLSDAFLDKLQSGRRLELKFDLVQEPRDQAPSFDASAVVDLQAGVGSRAVAAVRHCADGSTQHLAETPRPSR</sequence>
<dbReference type="EMBL" id="BKAJ01000066">
    <property type="protein sequence ID" value="GEP56499.1"/>
    <property type="molecule type" value="Genomic_DNA"/>
</dbReference>
<keyword evidence="3" id="KW-1185">Reference proteome</keyword>
<dbReference type="OrthoDB" id="7376274at2"/>
<evidence type="ECO:0000256" key="1">
    <source>
        <dbReference type="SAM" id="SignalP"/>
    </source>
</evidence>